<accession>A0A0G4M8W5</accession>
<feature type="compositionally biased region" description="Basic and acidic residues" evidence="1">
    <location>
        <begin position="24"/>
        <end position="40"/>
    </location>
</feature>
<evidence type="ECO:0000313" key="2">
    <source>
        <dbReference type="EMBL" id="CRK30754.1"/>
    </source>
</evidence>
<protein>
    <submittedName>
        <fullName evidence="2">Uncharacterized protein</fullName>
    </submittedName>
</protein>
<sequence>ARGAPQGQGCRLLRAQEGRPAPARRLEEERQGGRQDDEGSRGLWLL</sequence>
<proteinExistence type="predicted"/>
<keyword evidence="3" id="KW-1185">Reference proteome</keyword>
<evidence type="ECO:0000313" key="3">
    <source>
        <dbReference type="Proteomes" id="UP000044602"/>
    </source>
</evidence>
<feature type="region of interest" description="Disordered" evidence="1">
    <location>
        <begin position="1"/>
        <end position="46"/>
    </location>
</feature>
<evidence type="ECO:0000256" key="1">
    <source>
        <dbReference type="SAM" id="MobiDB-lite"/>
    </source>
</evidence>
<name>A0A0G4M8W5_VERLO</name>
<reference evidence="3" key="1">
    <citation type="submission" date="2015-05" db="EMBL/GenBank/DDBJ databases">
        <authorList>
            <person name="Fogelqvist Johan"/>
        </authorList>
    </citation>
    <scope>NUCLEOTIDE SEQUENCE [LARGE SCALE GENOMIC DNA]</scope>
</reference>
<organism evidence="2 3">
    <name type="scientific">Verticillium longisporum</name>
    <name type="common">Verticillium dahliae var. longisporum</name>
    <dbReference type="NCBI Taxonomy" id="100787"/>
    <lineage>
        <taxon>Eukaryota</taxon>
        <taxon>Fungi</taxon>
        <taxon>Dikarya</taxon>
        <taxon>Ascomycota</taxon>
        <taxon>Pezizomycotina</taxon>
        <taxon>Sordariomycetes</taxon>
        <taxon>Hypocreomycetidae</taxon>
        <taxon>Glomerellales</taxon>
        <taxon>Plectosphaerellaceae</taxon>
        <taxon>Verticillium</taxon>
    </lineage>
</organism>
<feature type="non-terminal residue" evidence="2">
    <location>
        <position position="46"/>
    </location>
</feature>
<gene>
    <name evidence="2" type="ORF">BN1708_018556</name>
</gene>
<dbReference type="Proteomes" id="UP000044602">
    <property type="component" value="Unassembled WGS sequence"/>
</dbReference>
<feature type="non-terminal residue" evidence="2">
    <location>
        <position position="1"/>
    </location>
</feature>
<dbReference type="EMBL" id="CVQH01021500">
    <property type="protein sequence ID" value="CRK30754.1"/>
    <property type="molecule type" value="Genomic_DNA"/>
</dbReference>
<dbReference type="AlphaFoldDB" id="A0A0G4M8W5"/>